<dbReference type="InterPro" id="IPR052085">
    <property type="entry name" value="WD-SAM-U-box"/>
</dbReference>
<dbReference type="SUPFAM" id="SSF57850">
    <property type="entry name" value="RING/U-box"/>
    <property type="match status" value="1"/>
</dbReference>
<dbReference type="OrthoDB" id="424220at2759"/>
<accession>A0A8J2SCE1</accession>
<reference evidence="2" key="1">
    <citation type="submission" date="2021-11" db="EMBL/GenBank/DDBJ databases">
        <authorList>
            <consortium name="Genoscope - CEA"/>
            <person name="William W."/>
        </authorList>
    </citation>
    <scope>NUCLEOTIDE SEQUENCE</scope>
</reference>
<name>A0A8J2SCE1_9STRA</name>
<dbReference type="PANTHER" id="PTHR46573:SF1">
    <property type="entry name" value="WD REPEAT, SAM AND U-BOX DOMAIN-CONTAINING PROTEIN 1"/>
    <property type="match status" value="1"/>
</dbReference>
<dbReference type="GO" id="GO:0004842">
    <property type="term" value="F:ubiquitin-protein transferase activity"/>
    <property type="evidence" value="ECO:0007669"/>
    <property type="project" value="InterPro"/>
</dbReference>
<dbReference type="InterPro" id="IPR013083">
    <property type="entry name" value="Znf_RING/FYVE/PHD"/>
</dbReference>
<dbReference type="CDD" id="cd16655">
    <property type="entry name" value="RING-Ubox_WDSUB1-like"/>
    <property type="match status" value="1"/>
</dbReference>
<gene>
    <name evidence="2" type="ORF">PECAL_2P23140</name>
</gene>
<dbReference type="SMART" id="SM00504">
    <property type="entry name" value="Ubox"/>
    <property type="match status" value="1"/>
</dbReference>
<dbReference type="PANTHER" id="PTHR46573">
    <property type="entry name" value="WD REPEAT, SAM AND U-BOX DOMAIN-CONTAINING PROTEIN 1"/>
    <property type="match status" value="1"/>
</dbReference>
<dbReference type="Gene3D" id="3.30.40.10">
    <property type="entry name" value="Zinc/RING finger domain, C3HC4 (zinc finger)"/>
    <property type="match status" value="1"/>
</dbReference>
<feature type="domain" description="U-box" evidence="1">
    <location>
        <begin position="24"/>
        <end position="96"/>
    </location>
</feature>
<sequence>MPPKKKARKRPREEEKTESALASSVLSAVTCPISHSLAVQPVLAEDGQCYEREEIRKWLEKKNTSPVTNERMGTRLVDHVAGRNLASSLIASGAVDAEAASAWHLASARLKIVGKLPGGLDSAKEHLLAARPPPEHTATDQSPACETLLEACELRERMTAVVKRGNELDVGIEVERLLASTLTHTFNGITGKQMTEFRDDLVPGQSMVRVIDDEDKLEILHKRANLTWFQEKSEVCGEAMTVERLLPSRSGYILGGWIIPYRACILVKL</sequence>
<evidence type="ECO:0000313" key="3">
    <source>
        <dbReference type="Proteomes" id="UP000789595"/>
    </source>
</evidence>
<dbReference type="Pfam" id="PF04564">
    <property type="entry name" value="U-box"/>
    <property type="match status" value="1"/>
</dbReference>
<dbReference type="EMBL" id="CAKKNE010000002">
    <property type="protein sequence ID" value="CAH0369200.1"/>
    <property type="molecule type" value="Genomic_DNA"/>
</dbReference>
<dbReference type="Proteomes" id="UP000789595">
    <property type="component" value="Unassembled WGS sequence"/>
</dbReference>
<comment type="caution">
    <text evidence="2">The sequence shown here is derived from an EMBL/GenBank/DDBJ whole genome shotgun (WGS) entry which is preliminary data.</text>
</comment>
<dbReference type="InterPro" id="IPR003613">
    <property type="entry name" value="Ubox_domain"/>
</dbReference>
<organism evidence="2 3">
    <name type="scientific">Pelagomonas calceolata</name>
    <dbReference type="NCBI Taxonomy" id="35677"/>
    <lineage>
        <taxon>Eukaryota</taxon>
        <taxon>Sar</taxon>
        <taxon>Stramenopiles</taxon>
        <taxon>Ochrophyta</taxon>
        <taxon>Pelagophyceae</taxon>
        <taxon>Pelagomonadales</taxon>
        <taxon>Pelagomonadaceae</taxon>
        <taxon>Pelagomonas</taxon>
    </lineage>
</organism>
<dbReference type="PROSITE" id="PS51698">
    <property type="entry name" value="U_BOX"/>
    <property type="match status" value="1"/>
</dbReference>
<evidence type="ECO:0000313" key="2">
    <source>
        <dbReference type="EMBL" id="CAH0369200.1"/>
    </source>
</evidence>
<dbReference type="AlphaFoldDB" id="A0A8J2SCE1"/>
<keyword evidence="3" id="KW-1185">Reference proteome</keyword>
<proteinExistence type="predicted"/>
<dbReference type="GO" id="GO:0016567">
    <property type="term" value="P:protein ubiquitination"/>
    <property type="evidence" value="ECO:0007669"/>
    <property type="project" value="InterPro"/>
</dbReference>
<protein>
    <recommendedName>
        <fullName evidence="1">U-box domain-containing protein</fullName>
    </recommendedName>
</protein>
<evidence type="ECO:0000259" key="1">
    <source>
        <dbReference type="PROSITE" id="PS51698"/>
    </source>
</evidence>